<evidence type="ECO:0008006" key="5">
    <source>
        <dbReference type="Google" id="ProtNLM"/>
    </source>
</evidence>
<protein>
    <recommendedName>
        <fullName evidence="5">Transmembrane protein</fullName>
    </recommendedName>
</protein>
<dbReference type="AlphaFoldDB" id="A0A086JFC2"/>
<organism evidence="3 4">
    <name type="scientific">Toxoplasma gondii GAB2-2007-GAL-DOM2</name>
    <dbReference type="NCBI Taxonomy" id="1130820"/>
    <lineage>
        <taxon>Eukaryota</taxon>
        <taxon>Sar</taxon>
        <taxon>Alveolata</taxon>
        <taxon>Apicomplexa</taxon>
        <taxon>Conoidasida</taxon>
        <taxon>Coccidia</taxon>
        <taxon>Eucoccidiorida</taxon>
        <taxon>Eimeriorina</taxon>
        <taxon>Sarcocystidae</taxon>
        <taxon>Toxoplasma</taxon>
    </lineage>
</organism>
<dbReference type="Proteomes" id="UP000028837">
    <property type="component" value="Unassembled WGS sequence"/>
</dbReference>
<name>A0A086JFC2_TOXGO</name>
<feature type="region of interest" description="Disordered" evidence="1">
    <location>
        <begin position="108"/>
        <end position="133"/>
    </location>
</feature>
<feature type="signal peptide" evidence="2">
    <location>
        <begin position="1"/>
        <end position="20"/>
    </location>
</feature>
<evidence type="ECO:0000313" key="4">
    <source>
        <dbReference type="Proteomes" id="UP000028837"/>
    </source>
</evidence>
<proteinExistence type="predicted"/>
<reference evidence="3 4" key="1">
    <citation type="submission" date="2014-02" db="EMBL/GenBank/DDBJ databases">
        <authorList>
            <person name="Sibley D."/>
            <person name="Venepally P."/>
            <person name="Karamycheva S."/>
            <person name="Hadjithomas M."/>
            <person name="Khan A."/>
            <person name="Brunk B."/>
            <person name="Roos D."/>
            <person name="Caler E."/>
            <person name="Lorenzi H."/>
        </authorList>
    </citation>
    <scope>NUCLEOTIDE SEQUENCE [LARGE SCALE GENOMIC DNA]</scope>
    <source>
        <strain evidence="3 4">GAB2-2007-GAL-DOM2</strain>
    </source>
</reference>
<accession>A0A086JFC2</accession>
<evidence type="ECO:0000256" key="2">
    <source>
        <dbReference type="SAM" id="SignalP"/>
    </source>
</evidence>
<feature type="chain" id="PRO_5001808129" description="Transmembrane protein" evidence="2">
    <location>
        <begin position="21"/>
        <end position="133"/>
    </location>
</feature>
<gene>
    <name evidence="3" type="ORF">TGDOM2_263642</name>
</gene>
<sequence length="133" mass="14704">MHTAIFVHLCMPVFLRCLQGTPWRVAAASRFNAFLCGGSQRQTSPTVSPRGLRVSRNRAPAANGLPPLRQRTAVARQAAAEVEARGDESGGERLHFLRGEIGAQALERRPKALFSASQRDRKKPTEEKKKTKE</sequence>
<evidence type="ECO:0000313" key="3">
    <source>
        <dbReference type="EMBL" id="KFG30840.1"/>
    </source>
</evidence>
<comment type="caution">
    <text evidence="3">The sequence shown here is derived from an EMBL/GenBank/DDBJ whole genome shotgun (WGS) entry which is preliminary data.</text>
</comment>
<dbReference type="EMBL" id="AHZU02001586">
    <property type="protein sequence ID" value="KFG30840.1"/>
    <property type="molecule type" value="Genomic_DNA"/>
</dbReference>
<feature type="compositionally biased region" description="Basic and acidic residues" evidence="1">
    <location>
        <begin position="123"/>
        <end position="133"/>
    </location>
</feature>
<evidence type="ECO:0000256" key="1">
    <source>
        <dbReference type="SAM" id="MobiDB-lite"/>
    </source>
</evidence>
<keyword evidence="2" id="KW-0732">Signal</keyword>
<dbReference type="VEuPathDB" id="ToxoDB:TGDOM2_263642"/>